<accession>A0A2U2N677</accession>
<dbReference type="GO" id="GO:0016787">
    <property type="term" value="F:hydrolase activity"/>
    <property type="evidence" value="ECO:0007669"/>
    <property type="project" value="UniProtKB-KW"/>
</dbReference>
<dbReference type="PANTHER" id="PTHR46470:SF4">
    <property type="entry name" value="5-AMINO-6-(5-PHOSPHO-D-RIBITYLAMINO)URACIL PHOSPHATASE YIGB"/>
    <property type="match status" value="1"/>
</dbReference>
<gene>
    <name evidence="4" type="ORF">DEM34_04500</name>
</gene>
<evidence type="ECO:0000256" key="2">
    <source>
        <dbReference type="ARBA" id="ARBA00022801"/>
    </source>
</evidence>
<dbReference type="OrthoDB" id="367448at2"/>
<dbReference type="RefSeq" id="WP_109676700.1">
    <property type="nucleotide sequence ID" value="NZ_CP086615.1"/>
</dbReference>
<dbReference type="SFLD" id="SFLDS00003">
    <property type="entry name" value="Haloacid_Dehalogenase"/>
    <property type="match status" value="1"/>
</dbReference>
<organism evidence="4 5">
    <name type="scientific">Sediminicurvatus halobius</name>
    <dbReference type="NCBI Taxonomy" id="2182432"/>
    <lineage>
        <taxon>Bacteria</taxon>
        <taxon>Pseudomonadati</taxon>
        <taxon>Pseudomonadota</taxon>
        <taxon>Gammaproteobacteria</taxon>
        <taxon>Chromatiales</taxon>
        <taxon>Ectothiorhodospiraceae</taxon>
        <taxon>Sediminicurvatus</taxon>
    </lineage>
</organism>
<dbReference type="InterPro" id="IPR051400">
    <property type="entry name" value="HAD-like_hydrolase"/>
</dbReference>
<dbReference type="InterPro" id="IPR023214">
    <property type="entry name" value="HAD_sf"/>
</dbReference>
<keyword evidence="3" id="KW-0460">Magnesium</keyword>
<dbReference type="PRINTS" id="PR00413">
    <property type="entry name" value="HADHALOGNASE"/>
</dbReference>
<dbReference type="Gene3D" id="1.20.120.1600">
    <property type="match status" value="1"/>
</dbReference>
<comment type="cofactor">
    <cofactor evidence="1">
        <name>Mg(2+)</name>
        <dbReference type="ChEBI" id="CHEBI:18420"/>
    </cofactor>
</comment>
<dbReference type="Pfam" id="PF00702">
    <property type="entry name" value="Hydrolase"/>
    <property type="match status" value="1"/>
</dbReference>
<dbReference type="Gene3D" id="3.40.50.1000">
    <property type="entry name" value="HAD superfamily/HAD-like"/>
    <property type="match status" value="1"/>
</dbReference>
<dbReference type="SUPFAM" id="SSF56784">
    <property type="entry name" value="HAD-like"/>
    <property type="match status" value="1"/>
</dbReference>
<evidence type="ECO:0000256" key="1">
    <source>
        <dbReference type="ARBA" id="ARBA00001946"/>
    </source>
</evidence>
<dbReference type="NCBIfam" id="TIGR01509">
    <property type="entry name" value="HAD-SF-IA-v3"/>
    <property type="match status" value="1"/>
</dbReference>
<dbReference type="NCBIfam" id="TIGR01549">
    <property type="entry name" value="HAD-SF-IA-v1"/>
    <property type="match status" value="1"/>
</dbReference>
<comment type="caution">
    <text evidence="4">The sequence shown here is derived from an EMBL/GenBank/DDBJ whole genome shotgun (WGS) entry which is preliminary data.</text>
</comment>
<evidence type="ECO:0000256" key="3">
    <source>
        <dbReference type="ARBA" id="ARBA00022842"/>
    </source>
</evidence>
<dbReference type="SFLD" id="SFLDG01129">
    <property type="entry name" value="C1.5:_HAD__Beta-PGM__Phosphata"/>
    <property type="match status" value="1"/>
</dbReference>
<dbReference type="Proteomes" id="UP000245474">
    <property type="component" value="Unassembled WGS sequence"/>
</dbReference>
<proteinExistence type="predicted"/>
<evidence type="ECO:0000313" key="5">
    <source>
        <dbReference type="Proteomes" id="UP000245474"/>
    </source>
</evidence>
<dbReference type="PANTHER" id="PTHR46470">
    <property type="entry name" value="N-ACYLNEURAMINATE-9-PHOSPHATASE"/>
    <property type="match status" value="1"/>
</dbReference>
<sequence length="242" mass="26683">MANALLRGPVKAITFDLDFTLWDLTGVLHHAEAVSQQLLERRYPDVAERYDAEGLRRLRDSIAEQRPDLRHDVTALRREALRQAGAEAGYRGEGLARLVDEAFETFLDARHDVAFYDDALPVLEALHGRVRLGAITNGNAEVQRLGVGRFFDFALSAVEIGAAKPARLVFEAAAHRAGAAPGEIVHVGDDVHSDVTGAAAYGMQAVWLNRAAEPWPKEAPAVPHVELPDLWRLLERVEDCLE</sequence>
<reference evidence="4 5" key="1">
    <citation type="submission" date="2018-05" db="EMBL/GenBank/DDBJ databases">
        <title>Spiribacter halobius sp. nov., a moderately halophilic bacterium isolated from marine solar saltern.</title>
        <authorList>
            <person name="Zheng W.-S."/>
            <person name="Lu D.-C."/>
            <person name="Du Z.-J."/>
        </authorList>
    </citation>
    <scope>NUCLEOTIDE SEQUENCE [LARGE SCALE GENOMIC DNA]</scope>
    <source>
        <strain evidence="4 5">E85</strain>
    </source>
</reference>
<protein>
    <submittedName>
        <fullName evidence="4">Haloacid dehalogenase</fullName>
    </submittedName>
</protein>
<dbReference type="EMBL" id="QFFI01000005">
    <property type="protein sequence ID" value="PWG64593.1"/>
    <property type="molecule type" value="Genomic_DNA"/>
</dbReference>
<name>A0A2U2N677_9GAMM</name>
<dbReference type="AlphaFoldDB" id="A0A2U2N677"/>
<keyword evidence="2" id="KW-0378">Hydrolase</keyword>
<dbReference type="InterPro" id="IPR006439">
    <property type="entry name" value="HAD-SF_hydro_IA"/>
</dbReference>
<keyword evidence="5" id="KW-1185">Reference proteome</keyword>
<evidence type="ECO:0000313" key="4">
    <source>
        <dbReference type="EMBL" id="PWG64593.1"/>
    </source>
</evidence>
<dbReference type="InterPro" id="IPR036412">
    <property type="entry name" value="HAD-like_sf"/>
</dbReference>
<dbReference type="GO" id="GO:0009231">
    <property type="term" value="P:riboflavin biosynthetic process"/>
    <property type="evidence" value="ECO:0007669"/>
    <property type="project" value="TreeGrafter"/>
</dbReference>